<dbReference type="PANTHER" id="PTHR37943">
    <property type="entry name" value="PROTEIN VES"/>
    <property type="match status" value="1"/>
</dbReference>
<gene>
    <name evidence="2" type="ORF">KAK03_05145</name>
</gene>
<dbReference type="Proteomes" id="UP000676246">
    <property type="component" value="Unassembled WGS sequence"/>
</dbReference>
<dbReference type="InterPro" id="IPR011051">
    <property type="entry name" value="RmlC_Cupin_sf"/>
</dbReference>
<name>A0A941BD56_9BURK</name>
<dbReference type="SUPFAM" id="SSF51182">
    <property type="entry name" value="RmlC-like cupins"/>
    <property type="match status" value="1"/>
</dbReference>
<dbReference type="InterPro" id="IPR010282">
    <property type="entry name" value="Uncharacterised_HutD/Ves"/>
</dbReference>
<accession>A0A941BD56</accession>
<feature type="region of interest" description="Disordered" evidence="1">
    <location>
        <begin position="1"/>
        <end position="25"/>
    </location>
</feature>
<dbReference type="InterPro" id="IPR014710">
    <property type="entry name" value="RmlC-like_jellyroll"/>
</dbReference>
<dbReference type="AlphaFoldDB" id="A0A941BD56"/>
<dbReference type="PANTHER" id="PTHR37943:SF1">
    <property type="entry name" value="PROTEIN VES"/>
    <property type="match status" value="1"/>
</dbReference>
<evidence type="ECO:0000313" key="2">
    <source>
        <dbReference type="EMBL" id="MBQ0929866.1"/>
    </source>
</evidence>
<organism evidence="2 3">
    <name type="scientific">Ideonella alba</name>
    <dbReference type="NCBI Taxonomy" id="2824118"/>
    <lineage>
        <taxon>Bacteria</taxon>
        <taxon>Pseudomonadati</taxon>
        <taxon>Pseudomonadota</taxon>
        <taxon>Betaproteobacteria</taxon>
        <taxon>Burkholderiales</taxon>
        <taxon>Sphaerotilaceae</taxon>
        <taxon>Ideonella</taxon>
    </lineage>
</organism>
<evidence type="ECO:0000256" key="1">
    <source>
        <dbReference type="SAM" id="MobiDB-lite"/>
    </source>
</evidence>
<sequence length="189" mass="20474">MTIHRIHLDQAAPEPWRNGGGSTRTLLTWPGPDDWTLRVSVAEVRSPGPFSPWPGHWRGFAVLEGAGVRLHFGAHRQTLSTDSPPLAFDGAEAPHCEPLDGPTRDLNLMVRHAEGPGCIAWALALGLPPGPRWRGLYSHGHAWLRRAGEAPLAVPAGTLLWSEDDPHAWQLAGASAPAYWLALPRGGTR</sequence>
<proteinExistence type="predicted"/>
<keyword evidence="3" id="KW-1185">Reference proteome</keyword>
<comment type="caution">
    <text evidence="2">The sequence shown here is derived from an EMBL/GenBank/DDBJ whole genome shotgun (WGS) entry which is preliminary data.</text>
</comment>
<dbReference type="Gene3D" id="2.60.120.10">
    <property type="entry name" value="Jelly Rolls"/>
    <property type="match status" value="1"/>
</dbReference>
<dbReference type="Pfam" id="PF05962">
    <property type="entry name" value="HutD"/>
    <property type="match status" value="1"/>
</dbReference>
<dbReference type="CDD" id="cd20293">
    <property type="entry name" value="cupin_HutD_N"/>
    <property type="match status" value="1"/>
</dbReference>
<reference evidence="2 3" key="1">
    <citation type="submission" date="2021-04" db="EMBL/GenBank/DDBJ databases">
        <title>The genome sequence of Ideonella sp. 3Y2.</title>
        <authorList>
            <person name="Liu Y."/>
        </authorList>
    </citation>
    <scope>NUCLEOTIDE SEQUENCE [LARGE SCALE GENOMIC DNA]</scope>
    <source>
        <strain evidence="2 3">3Y2</strain>
    </source>
</reference>
<dbReference type="EMBL" id="JAGQDD010000002">
    <property type="protein sequence ID" value="MBQ0929866.1"/>
    <property type="molecule type" value="Genomic_DNA"/>
</dbReference>
<dbReference type="RefSeq" id="WP_210852107.1">
    <property type="nucleotide sequence ID" value="NZ_JAGQDD010000002.1"/>
</dbReference>
<evidence type="ECO:0000313" key="3">
    <source>
        <dbReference type="Proteomes" id="UP000676246"/>
    </source>
</evidence>
<protein>
    <submittedName>
        <fullName evidence="2">HutD family protein</fullName>
    </submittedName>
</protein>